<evidence type="ECO:0000256" key="4">
    <source>
        <dbReference type="ARBA" id="ARBA00023014"/>
    </source>
</evidence>
<keyword evidence="3" id="KW-0408">Iron</keyword>
<dbReference type="PANTHER" id="PTHR43105">
    <property type="entry name" value="RESPIRATORY NITRATE REDUCTASE"/>
    <property type="match status" value="1"/>
</dbReference>
<dbReference type="CDD" id="cd02754">
    <property type="entry name" value="MopB_Nitrate-R-NapA-like"/>
    <property type="match status" value="1"/>
</dbReference>
<dbReference type="AlphaFoldDB" id="A0A0B6WV09"/>
<dbReference type="Pfam" id="PF04879">
    <property type="entry name" value="Molybdop_Fe4S4"/>
    <property type="match status" value="1"/>
</dbReference>
<dbReference type="SUPFAM" id="SSF50692">
    <property type="entry name" value="ADC-like"/>
    <property type="match status" value="1"/>
</dbReference>
<dbReference type="RefSeq" id="WP_041975004.1">
    <property type="nucleotide sequence ID" value="NZ_CBXV010000004.1"/>
</dbReference>
<dbReference type="InterPro" id="IPR050123">
    <property type="entry name" value="Prok_molybdopt-oxidoreductase"/>
</dbReference>
<evidence type="ECO:0000256" key="3">
    <source>
        <dbReference type="ARBA" id="ARBA00023004"/>
    </source>
</evidence>
<dbReference type="SMART" id="SM00926">
    <property type="entry name" value="Molybdop_Fe4S4"/>
    <property type="match status" value="1"/>
</dbReference>
<dbReference type="PROSITE" id="PS00490">
    <property type="entry name" value="MOLYBDOPTERIN_PROK_2"/>
    <property type="match status" value="1"/>
</dbReference>
<evidence type="ECO:0000313" key="7">
    <source>
        <dbReference type="EMBL" id="CDM64946.1"/>
    </source>
</evidence>
<feature type="domain" description="4Fe-4S Mo/W bis-MGD-type" evidence="6">
    <location>
        <begin position="33"/>
        <end position="89"/>
    </location>
</feature>
<dbReference type="GO" id="GO:0022904">
    <property type="term" value="P:respiratory electron transport chain"/>
    <property type="evidence" value="ECO:0007669"/>
    <property type="project" value="TreeGrafter"/>
</dbReference>
<proteinExistence type="predicted"/>
<organism evidence="7 8">
    <name type="scientific">Pyrinomonas methylaliphatogenes</name>
    <dbReference type="NCBI Taxonomy" id="454194"/>
    <lineage>
        <taxon>Bacteria</taxon>
        <taxon>Pseudomonadati</taxon>
        <taxon>Acidobacteriota</taxon>
        <taxon>Blastocatellia</taxon>
        <taxon>Blastocatellales</taxon>
        <taxon>Pyrinomonadaceae</taxon>
        <taxon>Pyrinomonas</taxon>
    </lineage>
</organism>
<dbReference type="CDD" id="cd00508">
    <property type="entry name" value="MopB_CT_Fdh-Nap-like"/>
    <property type="match status" value="1"/>
</dbReference>
<dbReference type="Gene3D" id="2.40.40.20">
    <property type="match status" value="1"/>
</dbReference>
<gene>
    <name evidence="7" type="ORF">PYK22_00942</name>
</gene>
<dbReference type="Proteomes" id="UP000031518">
    <property type="component" value="Unassembled WGS sequence"/>
</dbReference>
<dbReference type="EC" id="1.7.99.4" evidence="7"/>
<dbReference type="InterPro" id="IPR006963">
    <property type="entry name" value="Mopterin_OxRdtase_4Fe-4S_dom"/>
</dbReference>
<reference evidence="7 8" key="1">
    <citation type="submission" date="2013-12" db="EMBL/GenBank/DDBJ databases">
        <authorList>
            <person name="Stott M."/>
        </authorList>
    </citation>
    <scope>NUCLEOTIDE SEQUENCE [LARGE SCALE GENOMIC DNA]</scope>
    <source>
        <strain evidence="7 8">K22</strain>
    </source>
</reference>
<dbReference type="OrthoDB" id="9803192at2"/>
<keyword evidence="7" id="KW-0560">Oxidoreductase</keyword>
<dbReference type="InterPro" id="IPR006657">
    <property type="entry name" value="MoPterin_dinucl-bd_dom"/>
</dbReference>
<dbReference type="InterPro" id="IPR006656">
    <property type="entry name" value="Mopterin_OxRdtase"/>
</dbReference>
<dbReference type="STRING" id="454194.PYK22_00942"/>
<dbReference type="EMBL" id="CBXV010000004">
    <property type="protein sequence ID" value="CDM64946.1"/>
    <property type="molecule type" value="Genomic_DNA"/>
</dbReference>
<evidence type="ECO:0000256" key="1">
    <source>
        <dbReference type="ARBA" id="ARBA00022485"/>
    </source>
</evidence>
<accession>A0A0B6WV09</accession>
<evidence type="ECO:0000256" key="5">
    <source>
        <dbReference type="SAM" id="MobiDB-lite"/>
    </source>
</evidence>
<evidence type="ECO:0000259" key="6">
    <source>
        <dbReference type="PROSITE" id="PS51669"/>
    </source>
</evidence>
<reference evidence="7 8" key="2">
    <citation type="submission" date="2015-01" db="EMBL/GenBank/DDBJ databases">
        <title>Complete genome sequence of Pyrinomonas methylaliphatogenes type strain K22T.</title>
        <authorList>
            <person name="Lee K.C.Y."/>
            <person name="Power J.F."/>
            <person name="Dunfield P.F."/>
            <person name="Morgan X.C."/>
            <person name="Huttenhower C."/>
            <person name="Stott M.B."/>
        </authorList>
    </citation>
    <scope>NUCLEOTIDE SEQUENCE [LARGE SCALE GENOMIC DNA]</scope>
    <source>
        <strain evidence="7 8">K22</strain>
    </source>
</reference>
<protein>
    <submittedName>
        <fullName evidence="7">Uncharacterized anaerobic dehydrogenase</fullName>
        <ecNumber evidence="7">1.7.99.4</ecNumber>
    </submittedName>
</protein>
<keyword evidence="1" id="KW-0004">4Fe-4S</keyword>
<dbReference type="GO" id="GO:0051539">
    <property type="term" value="F:4 iron, 4 sulfur cluster binding"/>
    <property type="evidence" value="ECO:0007669"/>
    <property type="project" value="UniProtKB-KW"/>
</dbReference>
<dbReference type="Gene3D" id="2.20.25.90">
    <property type="entry name" value="ADC-like domains"/>
    <property type="match status" value="1"/>
</dbReference>
<dbReference type="InterPro" id="IPR009010">
    <property type="entry name" value="Asp_de-COase-like_dom_sf"/>
</dbReference>
<keyword evidence="4" id="KW-0411">Iron-sulfur</keyword>
<dbReference type="GO" id="GO:0016020">
    <property type="term" value="C:membrane"/>
    <property type="evidence" value="ECO:0007669"/>
    <property type="project" value="TreeGrafter"/>
</dbReference>
<keyword evidence="2" id="KW-0479">Metal-binding</keyword>
<dbReference type="GO" id="GO:0043546">
    <property type="term" value="F:molybdopterin cofactor binding"/>
    <property type="evidence" value="ECO:0007669"/>
    <property type="project" value="InterPro"/>
</dbReference>
<evidence type="ECO:0000313" key="8">
    <source>
        <dbReference type="Proteomes" id="UP000031518"/>
    </source>
</evidence>
<dbReference type="PROSITE" id="PS51669">
    <property type="entry name" value="4FE4S_MOW_BIS_MGD"/>
    <property type="match status" value="1"/>
</dbReference>
<dbReference type="Gene3D" id="3.40.50.740">
    <property type="match status" value="1"/>
</dbReference>
<feature type="region of interest" description="Disordered" evidence="5">
    <location>
        <begin position="360"/>
        <end position="384"/>
    </location>
</feature>
<dbReference type="Pfam" id="PF00384">
    <property type="entry name" value="Molybdopterin"/>
    <property type="match status" value="1"/>
</dbReference>
<evidence type="ECO:0000256" key="2">
    <source>
        <dbReference type="ARBA" id="ARBA00022723"/>
    </source>
</evidence>
<dbReference type="Gene3D" id="3.40.228.10">
    <property type="entry name" value="Dimethylsulfoxide Reductase, domain 2"/>
    <property type="match status" value="1"/>
</dbReference>
<dbReference type="PROSITE" id="PS00932">
    <property type="entry name" value="MOLYBDOPTERIN_PROK_3"/>
    <property type="match status" value="1"/>
</dbReference>
<sequence>MSKIGDLQEVVREFGPHLHDAPYDGWRADREIERMVPTHCPYCGMQCGLYLLVERGRVVGLEPRYDFPVNEGRLCPKGVTAYLQVHHPDRLLHPLIKRDGKFVRASWDEALDLVVARFREIQAKHGKDALAVYSGSSLTTEKTYLMGKFARVALGTRYVDYNGRLCMVSAAAANLKAFGVDRGSANPWSDIPLAEVLLIAGANCAETFPILNKFLWQQRDNGGRWIIVDPRQTPTARQGDVHLQLRPGTDVALANALLHVIVEEGLIDHDFIANHTVGWDEVRSTVARYTPQVAAEITGVPAERIVAAARLYGRARTAMVFHARGIEHHSHGVNNALAYINLVLATGKIGAPGRGYGTITGQGNGQGGREHGQKADQLPGQRSISNPEHRRAICAVWGISEEELPPAGVSVVEMFERMRRGEIRGLLSICNNVMVSLPDTNTVRRTLEELDFYVCIDFFMSESARYADVVLPGTAWSEDEGVTTNGEGRVIKINRANDPPGEARHDWWIVCEIARRLGRGKYFPFQSSRDIFEEIRLASRGGNADYYGMTWEKIEQNDGIFWPCPTPDHPGTPRLFEDHIFYHPDGRARFHAVEYEPPAETPDEEFPLILTTGRVVYQYLSGNQTRRIKFLVDQCPEPYVEIHPETARRLGIQDGERVRVRSRRGEGIFPALITETIRPDTIFIPYHWPEPQAANLLTNPVLDPVSKIPEFKACAARIERLKGGALPLYGARRKGASQSEA</sequence>
<dbReference type="InterPro" id="IPR006655">
    <property type="entry name" value="Mopterin_OxRdtase_prok_CS"/>
</dbReference>
<keyword evidence="8" id="KW-1185">Reference proteome</keyword>
<dbReference type="GO" id="GO:0046872">
    <property type="term" value="F:metal ion binding"/>
    <property type="evidence" value="ECO:0007669"/>
    <property type="project" value="UniProtKB-KW"/>
</dbReference>
<dbReference type="SUPFAM" id="SSF53706">
    <property type="entry name" value="Formate dehydrogenase/DMSO reductase, domains 1-3"/>
    <property type="match status" value="1"/>
</dbReference>
<dbReference type="GO" id="GO:0003954">
    <property type="term" value="F:NADH dehydrogenase activity"/>
    <property type="evidence" value="ECO:0007669"/>
    <property type="project" value="TreeGrafter"/>
</dbReference>
<name>A0A0B6WV09_9BACT</name>
<dbReference type="PANTHER" id="PTHR43105:SF10">
    <property type="entry name" value="NADH-QUINONE OXIDOREDUCTASE SUBUNIT G"/>
    <property type="match status" value="1"/>
</dbReference>
<dbReference type="Pfam" id="PF01568">
    <property type="entry name" value="Molydop_binding"/>
    <property type="match status" value="1"/>
</dbReference>